<feature type="compositionally biased region" description="Basic and acidic residues" evidence="1">
    <location>
        <begin position="54"/>
        <end position="70"/>
    </location>
</feature>
<dbReference type="Proteomes" id="UP000245974">
    <property type="component" value="Unassembled WGS sequence"/>
</dbReference>
<dbReference type="RefSeq" id="WP_121972446.1">
    <property type="nucleotide sequence ID" value="NZ_OOGT01000002.1"/>
</dbReference>
<keyword evidence="2" id="KW-0732">Signal</keyword>
<evidence type="ECO:0000313" key="4">
    <source>
        <dbReference type="Proteomes" id="UP000245974"/>
    </source>
</evidence>
<reference evidence="4" key="1">
    <citation type="submission" date="2018-03" db="EMBL/GenBank/DDBJ databases">
        <authorList>
            <person name="Blom J."/>
        </authorList>
    </citation>
    <scope>NUCLEOTIDE SEQUENCE [LARGE SCALE GENOMIC DNA]</scope>
    <source>
        <strain evidence="4">KPC-SM-21</strain>
    </source>
</reference>
<dbReference type="InParanoid" id="A0A2U3MTT9"/>
<sequence>MKIRNLFFSALCTLLIVACTKTSPYLQTNTDYIGQWENEVSILNINKNGEVKYSRQEKAETVSSHDDIKTSESSSIKAPITEFDSSHFRVGGAEGIGQNFVINKAPYQENGQWKMVLNDEEYTKK</sequence>
<evidence type="ECO:0000256" key="2">
    <source>
        <dbReference type="SAM" id="SignalP"/>
    </source>
</evidence>
<dbReference type="EMBL" id="OOGT01000002">
    <property type="protein sequence ID" value="SPL68870.1"/>
    <property type="molecule type" value="Genomic_DNA"/>
</dbReference>
<feature type="region of interest" description="Disordered" evidence="1">
    <location>
        <begin position="54"/>
        <end position="75"/>
    </location>
</feature>
<protein>
    <recommendedName>
        <fullName evidence="5">Lipoprotein</fullName>
    </recommendedName>
</protein>
<evidence type="ECO:0000313" key="3">
    <source>
        <dbReference type="EMBL" id="SPL68870.1"/>
    </source>
</evidence>
<dbReference type="PROSITE" id="PS51257">
    <property type="entry name" value="PROKAR_LIPOPROTEIN"/>
    <property type="match status" value="1"/>
</dbReference>
<accession>A0A2U3MTT9</accession>
<keyword evidence="4" id="KW-1185">Reference proteome</keyword>
<feature type="chain" id="PRO_5015674951" description="Lipoprotein" evidence="2">
    <location>
        <begin position="19"/>
        <end position="125"/>
    </location>
</feature>
<dbReference type="AlphaFoldDB" id="A0A2U3MTT9"/>
<organism evidence="3 4">
    <name type="scientific">Acinetobacter stercoris</name>
    <dbReference type="NCBI Taxonomy" id="2126983"/>
    <lineage>
        <taxon>Bacteria</taxon>
        <taxon>Pseudomonadati</taxon>
        <taxon>Pseudomonadota</taxon>
        <taxon>Gammaproteobacteria</taxon>
        <taxon>Moraxellales</taxon>
        <taxon>Moraxellaceae</taxon>
        <taxon>Acinetobacter</taxon>
    </lineage>
</organism>
<name>A0A2U3MTT9_9GAMM</name>
<gene>
    <name evidence="3" type="ORF">KPC_0048</name>
</gene>
<feature type="signal peptide" evidence="2">
    <location>
        <begin position="1"/>
        <end position="18"/>
    </location>
</feature>
<dbReference type="OrthoDB" id="6710437at2"/>
<evidence type="ECO:0000256" key="1">
    <source>
        <dbReference type="SAM" id="MobiDB-lite"/>
    </source>
</evidence>
<proteinExistence type="predicted"/>
<evidence type="ECO:0008006" key="5">
    <source>
        <dbReference type="Google" id="ProtNLM"/>
    </source>
</evidence>